<dbReference type="EMBL" id="JABXWD010000549">
    <property type="protein sequence ID" value="MBV6343354.1"/>
    <property type="molecule type" value="Genomic_DNA"/>
</dbReference>
<name>A0ABS6S3B5_9BACT</name>
<keyword evidence="2" id="KW-1185">Reference proteome</keyword>
<reference evidence="1 2" key="1">
    <citation type="journal article" date="2020" name="J Geophys Res Biogeosci">
        <title>Magnetotaxis as an Adaptation to Enable Bacterial Shuttling of Microbial Sulfur and Sulfur Cycling Across Aquatic Oxic#Anoxic Interfaces.</title>
        <authorList>
            <person name="Li J."/>
            <person name="Liu P."/>
            <person name="Wang J."/>
            <person name="Roberts A.P."/>
            <person name="Pan Y."/>
        </authorList>
    </citation>
    <scope>NUCLEOTIDE SEQUENCE [LARGE SCALE GENOMIC DNA]</scope>
    <source>
        <strain evidence="1 2">MYR-1_YQ</strain>
    </source>
</reference>
<gene>
    <name evidence="1" type="ORF">HWQ67_17390</name>
</gene>
<dbReference type="RefSeq" id="WP_218253967.1">
    <property type="nucleotide sequence ID" value="NZ_JABXWD010000549.1"/>
</dbReference>
<accession>A0ABS6S3B5</accession>
<evidence type="ECO:0000313" key="1">
    <source>
        <dbReference type="EMBL" id="MBV6343354.1"/>
    </source>
</evidence>
<evidence type="ECO:0008006" key="3">
    <source>
        <dbReference type="Google" id="ProtNLM"/>
    </source>
</evidence>
<sequence length="76" mass="7914">MPPLLELVLHTSFLKVVVAAYPVPLPVLSNVPVDPPQPADGLVGVLPALEIHPVAVGISVDLPVEVHPVLEDVSTS</sequence>
<proteinExistence type="predicted"/>
<protein>
    <recommendedName>
        <fullName evidence="3">Secreted protein</fullName>
    </recommendedName>
</protein>
<dbReference type="Proteomes" id="UP001196980">
    <property type="component" value="Unassembled WGS sequence"/>
</dbReference>
<comment type="caution">
    <text evidence="1">The sequence shown here is derived from an EMBL/GenBank/DDBJ whole genome shotgun (WGS) entry which is preliminary data.</text>
</comment>
<organism evidence="1 2">
    <name type="scientific">Candidatus Magnetobacterium casense</name>
    <dbReference type="NCBI Taxonomy" id="1455061"/>
    <lineage>
        <taxon>Bacteria</taxon>
        <taxon>Pseudomonadati</taxon>
        <taxon>Nitrospirota</taxon>
        <taxon>Thermodesulfovibrionia</taxon>
        <taxon>Thermodesulfovibrionales</taxon>
        <taxon>Candidatus Magnetobacteriaceae</taxon>
        <taxon>Candidatus Magnetobacterium</taxon>
    </lineage>
</organism>
<evidence type="ECO:0000313" key="2">
    <source>
        <dbReference type="Proteomes" id="UP001196980"/>
    </source>
</evidence>